<dbReference type="AlphaFoldDB" id="A0A8K0SYT7"/>
<sequence length="98" mass="11339">MSAFFCYRNEPPIVDEPFRSTSLSLPPSRGRADRHGIGDMKLLTRRCGETNERPEAAYEWFLMWCGRAITSTIHTVTQSNPHRRRPLTRCSSQERQQG</sequence>
<protein>
    <submittedName>
        <fullName evidence="2">Uncharacterized protein</fullName>
    </submittedName>
</protein>
<evidence type="ECO:0000313" key="3">
    <source>
        <dbReference type="Proteomes" id="UP000813444"/>
    </source>
</evidence>
<feature type="compositionally biased region" description="Polar residues" evidence="1">
    <location>
        <begin position="89"/>
        <end position="98"/>
    </location>
</feature>
<dbReference type="Proteomes" id="UP000813444">
    <property type="component" value="Unassembled WGS sequence"/>
</dbReference>
<feature type="region of interest" description="Disordered" evidence="1">
    <location>
        <begin position="75"/>
        <end position="98"/>
    </location>
</feature>
<keyword evidence="3" id="KW-1185">Reference proteome</keyword>
<proteinExistence type="predicted"/>
<dbReference type="EMBL" id="JAGPNK010000002">
    <property type="protein sequence ID" value="KAH7325716.1"/>
    <property type="molecule type" value="Genomic_DNA"/>
</dbReference>
<accession>A0A8K0SYT7</accession>
<evidence type="ECO:0000313" key="2">
    <source>
        <dbReference type="EMBL" id="KAH7325716.1"/>
    </source>
</evidence>
<gene>
    <name evidence="2" type="ORF">B0I35DRAFT_117313</name>
</gene>
<comment type="caution">
    <text evidence="2">The sequence shown here is derived from an EMBL/GenBank/DDBJ whole genome shotgun (WGS) entry which is preliminary data.</text>
</comment>
<reference evidence="2" key="1">
    <citation type="journal article" date="2021" name="Nat. Commun.">
        <title>Genetic determinants of endophytism in the Arabidopsis root mycobiome.</title>
        <authorList>
            <person name="Mesny F."/>
            <person name="Miyauchi S."/>
            <person name="Thiergart T."/>
            <person name="Pickel B."/>
            <person name="Atanasova L."/>
            <person name="Karlsson M."/>
            <person name="Huettel B."/>
            <person name="Barry K.W."/>
            <person name="Haridas S."/>
            <person name="Chen C."/>
            <person name="Bauer D."/>
            <person name="Andreopoulos W."/>
            <person name="Pangilinan J."/>
            <person name="LaButti K."/>
            <person name="Riley R."/>
            <person name="Lipzen A."/>
            <person name="Clum A."/>
            <person name="Drula E."/>
            <person name="Henrissat B."/>
            <person name="Kohler A."/>
            <person name="Grigoriev I.V."/>
            <person name="Martin F.M."/>
            <person name="Hacquard S."/>
        </authorList>
    </citation>
    <scope>NUCLEOTIDE SEQUENCE</scope>
    <source>
        <strain evidence="2">MPI-CAGE-CH-0235</strain>
    </source>
</reference>
<name>A0A8K0SYT7_9HYPO</name>
<evidence type="ECO:0000256" key="1">
    <source>
        <dbReference type="SAM" id="MobiDB-lite"/>
    </source>
</evidence>
<organism evidence="2 3">
    <name type="scientific">Stachybotrys elegans</name>
    <dbReference type="NCBI Taxonomy" id="80388"/>
    <lineage>
        <taxon>Eukaryota</taxon>
        <taxon>Fungi</taxon>
        <taxon>Dikarya</taxon>
        <taxon>Ascomycota</taxon>
        <taxon>Pezizomycotina</taxon>
        <taxon>Sordariomycetes</taxon>
        <taxon>Hypocreomycetidae</taxon>
        <taxon>Hypocreales</taxon>
        <taxon>Stachybotryaceae</taxon>
        <taxon>Stachybotrys</taxon>
    </lineage>
</organism>